<protein>
    <submittedName>
        <fullName evidence="1">Uncharacterized protein</fullName>
    </submittedName>
</protein>
<dbReference type="AlphaFoldDB" id="A0A1R3JR80"/>
<keyword evidence="2" id="KW-1185">Reference proteome</keyword>
<reference evidence="2" key="1">
    <citation type="submission" date="2013-09" db="EMBL/GenBank/DDBJ databases">
        <title>Corchorus olitorius genome sequencing.</title>
        <authorList>
            <person name="Alam M."/>
            <person name="Haque M.S."/>
            <person name="Islam M.S."/>
            <person name="Emdad E.M."/>
            <person name="Islam M.M."/>
            <person name="Ahmed B."/>
            <person name="Halim A."/>
            <person name="Hossen Q.M.M."/>
            <person name="Hossain M.Z."/>
            <person name="Ahmed R."/>
            <person name="Khan M.M."/>
            <person name="Islam R."/>
            <person name="Rashid M.M."/>
            <person name="Khan S.A."/>
            <person name="Rahman M.S."/>
            <person name="Alam M."/>
            <person name="Yahiya A.S."/>
            <person name="Khan M.S."/>
            <person name="Azam M.S."/>
            <person name="Haque T."/>
            <person name="Lashkar M.Z.H."/>
            <person name="Akhand A.I."/>
            <person name="Morshed G."/>
            <person name="Roy S."/>
            <person name="Uddin K.S."/>
            <person name="Rabeya T."/>
            <person name="Hossain A.S."/>
            <person name="Chowdhury A."/>
            <person name="Snigdha A.R."/>
            <person name="Mortoza M.S."/>
            <person name="Matin S.A."/>
            <person name="Hoque S.M.E."/>
            <person name="Islam M.K."/>
            <person name="Roy D.K."/>
            <person name="Haider R."/>
            <person name="Moosa M.M."/>
            <person name="Elias S.M."/>
            <person name="Hasan A.M."/>
            <person name="Jahan S."/>
            <person name="Shafiuddin M."/>
            <person name="Mahmood N."/>
            <person name="Shommy N.S."/>
        </authorList>
    </citation>
    <scope>NUCLEOTIDE SEQUENCE [LARGE SCALE GENOMIC DNA]</scope>
    <source>
        <strain evidence="2">cv. O-4</strain>
    </source>
</reference>
<accession>A0A1R3JR80</accession>
<name>A0A1R3JR80_9ROSI</name>
<comment type="caution">
    <text evidence="1">The sequence shown here is derived from an EMBL/GenBank/DDBJ whole genome shotgun (WGS) entry which is preliminary data.</text>
</comment>
<sequence length="78" mass="9292">MGTRKVHVEHADSIENSIITRRSRDDNTRRLDQAWVEKRTVMIKARCCVHERSAVQRRRIGEVEKRHAVMMRTHNDAR</sequence>
<organism evidence="1 2">
    <name type="scientific">Corchorus olitorius</name>
    <dbReference type="NCBI Taxonomy" id="93759"/>
    <lineage>
        <taxon>Eukaryota</taxon>
        <taxon>Viridiplantae</taxon>
        <taxon>Streptophyta</taxon>
        <taxon>Embryophyta</taxon>
        <taxon>Tracheophyta</taxon>
        <taxon>Spermatophyta</taxon>
        <taxon>Magnoliopsida</taxon>
        <taxon>eudicotyledons</taxon>
        <taxon>Gunneridae</taxon>
        <taxon>Pentapetalae</taxon>
        <taxon>rosids</taxon>
        <taxon>malvids</taxon>
        <taxon>Malvales</taxon>
        <taxon>Malvaceae</taxon>
        <taxon>Grewioideae</taxon>
        <taxon>Apeibeae</taxon>
        <taxon>Corchorus</taxon>
    </lineage>
</organism>
<evidence type="ECO:0000313" key="2">
    <source>
        <dbReference type="Proteomes" id="UP000187203"/>
    </source>
</evidence>
<dbReference type="EMBL" id="AWUE01015452">
    <property type="protein sequence ID" value="OMO97345.1"/>
    <property type="molecule type" value="Genomic_DNA"/>
</dbReference>
<proteinExistence type="predicted"/>
<gene>
    <name evidence="1" type="ORF">COLO4_14684</name>
</gene>
<evidence type="ECO:0000313" key="1">
    <source>
        <dbReference type="EMBL" id="OMO97345.1"/>
    </source>
</evidence>
<dbReference type="Proteomes" id="UP000187203">
    <property type="component" value="Unassembled WGS sequence"/>
</dbReference>